<evidence type="ECO:0000313" key="2">
    <source>
        <dbReference type="EMBL" id="CAL1580254.1"/>
    </source>
</evidence>
<organism evidence="2 3">
    <name type="scientific">Knipowitschia caucasica</name>
    <name type="common">Caucasian dwarf goby</name>
    <name type="synonym">Pomatoschistus caucasicus</name>
    <dbReference type="NCBI Taxonomy" id="637954"/>
    <lineage>
        <taxon>Eukaryota</taxon>
        <taxon>Metazoa</taxon>
        <taxon>Chordata</taxon>
        <taxon>Craniata</taxon>
        <taxon>Vertebrata</taxon>
        <taxon>Euteleostomi</taxon>
        <taxon>Actinopterygii</taxon>
        <taxon>Neopterygii</taxon>
        <taxon>Teleostei</taxon>
        <taxon>Neoteleostei</taxon>
        <taxon>Acanthomorphata</taxon>
        <taxon>Gobiaria</taxon>
        <taxon>Gobiiformes</taxon>
        <taxon>Gobioidei</taxon>
        <taxon>Gobiidae</taxon>
        <taxon>Gobiinae</taxon>
        <taxon>Knipowitschia</taxon>
    </lineage>
</organism>
<feature type="compositionally biased region" description="Basic and acidic residues" evidence="1">
    <location>
        <begin position="63"/>
        <end position="87"/>
    </location>
</feature>
<evidence type="ECO:0000256" key="1">
    <source>
        <dbReference type="SAM" id="MobiDB-lite"/>
    </source>
</evidence>
<accession>A0AAV2JY50</accession>
<dbReference type="EMBL" id="OZ035836">
    <property type="protein sequence ID" value="CAL1580254.1"/>
    <property type="molecule type" value="Genomic_DNA"/>
</dbReference>
<proteinExistence type="predicted"/>
<feature type="region of interest" description="Disordered" evidence="1">
    <location>
        <begin position="1"/>
        <end position="25"/>
    </location>
</feature>
<dbReference type="Proteomes" id="UP001497482">
    <property type="component" value="Chromosome 14"/>
</dbReference>
<dbReference type="AlphaFoldDB" id="A0AAV2JY50"/>
<protein>
    <submittedName>
        <fullName evidence="2">Uncharacterized protein</fullName>
    </submittedName>
</protein>
<keyword evidence="3" id="KW-1185">Reference proteome</keyword>
<feature type="region of interest" description="Disordered" evidence="1">
    <location>
        <begin position="38"/>
        <end position="87"/>
    </location>
</feature>
<evidence type="ECO:0000313" key="3">
    <source>
        <dbReference type="Proteomes" id="UP001497482"/>
    </source>
</evidence>
<sequence length="87" mass="9592">MEVVQSRSIKGSIWSKIKEPNTDQTLDFTPEVRALVLRSAAGQAPPRRGNTEPKQASTLIGDAHSEEKKEEEEMKRGEREEGGGGQD</sequence>
<gene>
    <name evidence="2" type="ORF">KC01_LOCUS11124</name>
</gene>
<reference evidence="2 3" key="1">
    <citation type="submission" date="2024-04" db="EMBL/GenBank/DDBJ databases">
        <authorList>
            <person name="Waldvogel A.-M."/>
            <person name="Schoenle A."/>
        </authorList>
    </citation>
    <scope>NUCLEOTIDE SEQUENCE [LARGE SCALE GENOMIC DNA]</scope>
</reference>
<name>A0AAV2JY50_KNICA</name>